<reference evidence="5 6" key="1">
    <citation type="submission" date="2017-11" db="EMBL/GenBank/DDBJ databases">
        <title>De novo assembly and phasing of dikaryotic genomes from two isolates of Puccinia coronata f. sp. avenae, the causal agent of oat crown rust.</title>
        <authorList>
            <person name="Miller M.E."/>
            <person name="Zhang Y."/>
            <person name="Omidvar V."/>
            <person name="Sperschneider J."/>
            <person name="Schwessinger B."/>
            <person name="Raley C."/>
            <person name="Palmer J.M."/>
            <person name="Garnica D."/>
            <person name="Upadhyaya N."/>
            <person name="Rathjen J."/>
            <person name="Taylor J.M."/>
            <person name="Park R.F."/>
            <person name="Dodds P.N."/>
            <person name="Hirsch C.D."/>
            <person name="Kianian S.F."/>
            <person name="Figueroa M."/>
        </authorList>
    </citation>
    <scope>NUCLEOTIDE SEQUENCE [LARGE SCALE GENOMIC DNA]</scope>
    <source>
        <strain evidence="5">12NC29</strain>
    </source>
</reference>
<keyword evidence="2" id="KW-0378">Hydrolase</keyword>
<evidence type="ECO:0000313" key="6">
    <source>
        <dbReference type="Proteomes" id="UP000235388"/>
    </source>
</evidence>
<dbReference type="PANTHER" id="PTHR31297">
    <property type="entry name" value="GLUCAN ENDO-1,6-BETA-GLUCOSIDASE B"/>
    <property type="match status" value="1"/>
</dbReference>
<dbReference type="STRING" id="200324.A0A2N5S6U8"/>
<evidence type="ECO:0000256" key="1">
    <source>
        <dbReference type="ARBA" id="ARBA00005641"/>
    </source>
</evidence>
<comment type="caution">
    <text evidence="5">The sequence shown here is derived from an EMBL/GenBank/DDBJ whole genome shotgun (WGS) entry which is preliminary data.</text>
</comment>
<sequence>MRNFRNIILTVVSASLGSSAIGSLPETYKYGTNLGGWLLSEPWMNPLEWHAMGGNLCPADLSTCTESEWSLTRKIGQKATNKAFLKHWQSWFNQDHIEKLLALKLDHVRIPLGFWIVEELVEAPAEAYAQGGWMELKRGLRQLRDAGIHVNLDMHAMPGVAASKQMFAGNVTSDVQFYKDHNYQRALMWSAVLTAMSHLDRDFSSVVAIECINEPLRDATLTPGLGQYYSDFVTITRMIEYAIGVKCEADLGQSIQRLSKSVNGKAALRAAIPLIEIYARKANVVVDPLILETLRSPATTRHKIPTSSRSCLATMAMPKRWQLGPDAYSMANYTLGPAVYDDHMYYAFGGEADPDIKSYLARICNQQHYQEAKKIGEKVYGHGEFSIAVNFNATHEDLRAWGDAQRFMYNKERFWTFWSFRLGQGMEPNLNRTQIETWSYLGAVEAGVWPKDPTQYYNPSICAPYLPSRKTSEAI</sequence>
<dbReference type="EMBL" id="PGCJ01001132">
    <property type="protein sequence ID" value="PLW08956.1"/>
    <property type="molecule type" value="Genomic_DNA"/>
</dbReference>
<dbReference type="AlphaFoldDB" id="A0A2N5S6U8"/>
<dbReference type="SUPFAM" id="SSF51445">
    <property type="entry name" value="(Trans)glycosidases"/>
    <property type="match status" value="1"/>
</dbReference>
<dbReference type="GO" id="GO:0005576">
    <property type="term" value="C:extracellular region"/>
    <property type="evidence" value="ECO:0007669"/>
    <property type="project" value="TreeGrafter"/>
</dbReference>
<keyword evidence="4" id="KW-0732">Signal</keyword>
<gene>
    <name evidence="5" type="ORF">PCANC_19341</name>
</gene>
<dbReference type="Proteomes" id="UP000235388">
    <property type="component" value="Unassembled WGS sequence"/>
</dbReference>
<dbReference type="InterPro" id="IPR050386">
    <property type="entry name" value="Glycosyl_hydrolase_5"/>
</dbReference>
<evidence type="ECO:0000256" key="2">
    <source>
        <dbReference type="ARBA" id="ARBA00022801"/>
    </source>
</evidence>
<dbReference type="PANTHER" id="PTHR31297:SF42">
    <property type="entry name" value="GLYCOSIDE HYDROLASE FAMILY 5 DOMAIN-CONTAINING PROTEIN"/>
    <property type="match status" value="1"/>
</dbReference>
<evidence type="ECO:0000256" key="3">
    <source>
        <dbReference type="ARBA" id="ARBA00023295"/>
    </source>
</evidence>
<evidence type="ECO:0000256" key="4">
    <source>
        <dbReference type="SAM" id="SignalP"/>
    </source>
</evidence>
<organism evidence="5 6">
    <name type="scientific">Puccinia coronata f. sp. avenae</name>
    <dbReference type="NCBI Taxonomy" id="200324"/>
    <lineage>
        <taxon>Eukaryota</taxon>
        <taxon>Fungi</taxon>
        <taxon>Dikarya</taxon>
        <taxon>Basidiomycota</taxon>
        <taxon>Pucciniomycotina</taxon>
        <taxon>Pucciniomycetes</taxon>
        <taxon>Pucciniales</taxon>
        <taxon>Pucciniaceae</taxon>
        <taxon>Puccinia</taxon>
    </lineage>
</organism>
<dbReference type="OrthoDB" id="1887033at2759"/>
<accession>A0A2N5S6U8</accession>
<feature type="signal peptide" evidence="4">
    <location>
        <begin position="1"/>
        <end position="22"/>
    </location>
</feature>
<keyword evidence="3" id="KW-0326">Glycosidase</keyword>
<dbReference type="Gene3D" id="3.20.20.80">
    <property type="entry name" value="Glycosidases"/>
    <property type="match status" value="2"/>
</dbReference>
<dbReference type="InterPro" id="IPR017853">
    <property type="entry name" value="GH"/>
</dbReference>
<name>A0A2N5S6U8_9BASI</name>
<keyword evidence="6" id="KW-1185">Reference proteome</keyword>
<dbReference type="GO" id="GO:0009251">
    <property type="term" value="P:glucan catabolic process"/>
    <property type="evidence" value="ECO:0007669"/>
    <property type="project" value="TreeGrafter"/>
</dbReference>
<feature type="chain" id="PRO_5014911379" evidence="4">
    <location>
        <begin position="23"/>
        <end position="475"/>
    </location>
</feature>
<protein>
    <submittedName>
        <fullName evidence="5">Uncharacterized protein</fullName>
    </submittedName>
</protein>
<comment type="similarity">
    <text evidence="1">Belongs to the glycosyl hydrolase 5 (cellulase A) family.</text>
</comment>
<proteinExistence type="inferred from homology"/>
<dbReference type="GO" id="GO:0008422">
    <property type="term" value="F:beta-glucosidase activity"/>
    <property type="evidence" value="ECO:0007669"/>
    <property type="project" value="TreeGrafter"/>
</dbReference>
<dbReference type="GO" id="GO:0009986">
    <property type="term" value="C:cell surface"/>
    <property type="evidence" value="ECO:0007669"/>
    <property type="project" value="TreeGrafter"/>
</dbReference>
<evidence type="ECO:0000313" key="5">
    <source>
        <dbReference type="EMBL" id="PLW08956.1"/>
    </source>
</evidence>